<dbReference type="Gene3D" id="1.10.357.10">
    <property type="entry name" value="Tetracycline Repressor, domain 2"/>
    <property type="match status" value="1"/>
</dbReference>
<dbReference type="Gene3D" id="1.10.260.40">
    <property type="entry name" value="lambda repressor-like DNA-binding domains"/>
    <property type="match status" value="1"/>
</dbReference>
<dbReference type="PROSITE" id="PS50943">
    <property type="entry name" value="HTH_CROC1"/>
    <property type="match status" value="1"/>
</dbReference>
<dbReference type="PROSITE" id="PS50977">
    <property type="entry name" value="HTH_TETR_2"/>
    <property type="match status" value="1"/>
</dbReference>
<feature type="region of interest" description="Disordered" evidence="6">
    <location>
        <begin position="75"/>
        <end position="100"/>
    </location>
</feature>
<organism evidence="9 10">
    <name type="scientific">Brevibacterium yomogidense</name>
    <dbReference type="NCBI Taxonomy" id="946573"/>
    <lineage>
        <taxon>Bacteria</taxon>
        <taxon>Bacillati</taxon>
        <taxon>Actinomycetota</taxon>
        <taxon>Actinomycetes</taxon>
        <taxon>Micrococcales</taxon>
        <taxon>Brevibacteriaceae</taxon>
        <taxon>Brevibacterium</taxon>
    </lineage>
</organism>
<evidence type="ECO:0000259" key="7">
    <source>
        <dbReference type="PROSITE" id="PS50943"/>
    </source>
</evidence>
<dbReference type="SMART" id="SM00530">
    <property type="entry name" value="HTH_XRE"/>
    <property type="match status" value="1"/>
</dbReference>
<evidence type="ECO:0000256" key="1">
    <source>
        <dbReference type="ARBA" id="ARBA00022491"/>
    </source>
</evidence>
<reference evidence="10" key="1">
    <citation type="submission" date="2017-02" db="EMBL/GenBank/DDBJ databases">
        <authorList>
            <person name="Dridi B."/>
        </authorList>
    </citation>
    <scope>NUCLEOTIDE SEQUENCE [LARGE SCALE GENOMIC DNA]</scope>
    <source>
        <strain evidence="10">B Co 03.10</strain>
    </source>
</reference>
<feature type="region of interest" description="Disordered" evidence="6">
    <location>
        <begin position="290"/>
        <end position="326"/>
    </location>
</feature>
<feature type="domain" description="HTH cro/C1-type" evidence="7">
    <location>
        <begin position="27"/>
        <end position="70"/>
    </location>
</feature>
<evidence type="ECO:0000256" key="2">
    <source>
        <dbReference type="ARBA" id="ARBA00023015"/>
    </source>
</evidence>
<dbReference type="InterPro" id="IPR009057">
    <property type="entry name" value="Homeodomain-like_sf"/>
</dbReference>
<evidence type="ECO:0000259" key="8">
    <source>
        <dbReference type="PROSITE" id="PS50977"/>
    </source>
</evidence>
<feature type="domain" description="HTH tetR-type" evidence="8">
    <location>
        <begin position="101"/>
        <end position="161"/>
    </location>
</feature>
<dbReference type="SUPFAM" id="SSF47413">
    <property type="entry name" value="lambda repressor-like DNA-binding domains"/>
    <property type="match status" value="1"/>
</dbReference>
<proteinExistence type="predicted"/>
<protein>
    <submittedName>
        <fullName evidence="9">Transcriptional regulator, TetR family</fullName>
    </submittedName>
</protein>
<dbReference type="PRINTS" id="PR00455">
    <property type="entry name" value="HTHTETR"/>
</dbReference>
<accession>A0A1X6XA51</accession>
<dbReference type="GO" id="GO:0003700">
    <property type="term" value="F:DNA-binding transcription factor activity"/>
    <property type="evidence" value="ECO:0007669"/>
    <property type="project" value="TreeGrafter"/>
</dbReference>
<dbReference type="Pfam" id="PF13977">
    <property type="entry name" value="TetR_C_6"/>
    <property type="match status" value="1"/>
</dbReference>
<feature type="compositionally biased region" description="Basic and acidic residues" evidence="6">
    <location>
        <begin position="290"/>
        <end position="310"/>
    </location>
</feature>
<evidence type="ECO:0000256" key="6">
    <source>
        <dbReference type="SAM" id="MobiDB-lite"/>
    </source>
</evidence>
<dbReference type="InterPro" id="IPR010982">
    <property type="entry name" value="Lambda_DNA-bd_dom_sf"/>
</dbReference>
<dbReference type="InterPro" id="IPR039538">
    <property type="entry name" value="BetI_C"/>
</dbReference>
<dbReference type="EMBL" id="FWFF01000005">
    <property type="protein sequence ID" value="SLM95407.1"/>
    <property type="molecule type" value="Genomic_DNA"/>
</dbReference>
<keyword evidence="4" id="KW-0804">Transcription</keyword>
<dbReference type="InterPro" id="IPR050109">
    <property type="entry name" value="HTH-type_TetR-like_transc_reg"/>
</dbReference>
<dbReference type="PANTHER" id="PTHR30055:SF238">
    <property type="entry name" value="MYCOFACTOCIN BIOSYNTHESIS TRANSCRIPTIONAL REGULATOR MFTR-RELATED"/>
    <property type="match status" value="1"/>
</dbReference>
<keyword evidence="2" id="KW-0805">Transcription regulation</keyword>
<dbReference type="SUPFAM" id="SSF46689">
    <property type="entry name" value="Homeodomain-like"/>
    <property type="match status" value="1"/>
</dbReference>
<dbReference type="AlphaFoldDB" id="A0A1X6XA51"/>
<dbReference type="Pfam" id="PF00440">
    <property type="entry name" value="TetR_N"/>
    <property type="match status" value="1"/>
</dbReference>
<keyword evidence="3 5" id="KW-0238">DNA-binding</keyword>
<evidence type="ECO:0000313" key="10">
    <source>
        <dbReference type="Proteomes" id="UP000196581"/>
    </source>
</evidence>
<gene>
    <name evidence="9" type="ORF">FM105_04750</name>
</gene>
<sequence>MGQQSDVRAPEMTARFRAAVRDSGMAQREVSRAIGLDETKLSKSLSGARRFQPDELFSFATVTGVTVSWLLTGTDSDGESTAAPSPGALPAKMTNSPTDRGLRRRRIVVEAWTLFAERGYEHVRMADIAQAAEVSAPAVHYHFANKWEIFAEAMRYSVKLAYDRQLAELGEIADPVDRLREVVRLQLPEKTVTRREWSIWLQMWSAAGTNSETARTEHEYSYGRWERTIRDIVAECIDTGAFRPQPLDMAVLKLTGLIDGLGVRVLSGLLDPQDMLAAVLGHIDDELLADGHRTDEERAPEHRMDDDDHQGPYGSPPADRSNAHSS</sequence>
<dbReference type="Proteomes" id="UP000196581">
    <property type="component" value="Unassembled WGS sequence"/>
</dbReference>
<evidence type="ECO:0000313" key="9">
    <source>
        <dbReference type="EMBL" id="SLM95407.1"/>
    </source>
</evidence>
<dbReference type="SUPFAM" id="SSF48498">
    <property type="entry name" value="Tetracyclin repressor-like, C-terminal domain"/>
    <property type="match status" value="1"/>
</dbReference>
<evidence type="ECO:0000256" key="4">
    <source>
        <dbReference type="ARBA" id="ARBA00023163"/>
    </source>
</evidence>
<name>A0A1X6XA51_9MICO</name>
<dbReference type="InterPro" id="IPR036271">
    <property type="entry name" value="Tet_transcr_reg_TetR-rel_C_sf"/>
</dbReference>
<keyword evidence="1" id="KW-0678">Repressor</keyword>
<evidence type="ECO:0000256" key="3">
    <source>
        <dbReference type="ARBA" id="ARBA00023125"/>
    </source>
</evidence>
<keyword evidence="10" id="KW-1185">Reference proteome</keyword>
<feature type="DNA-binding region" description="H-T-H motif" evidence="5">
    <location>
        <begin position="124"/>
        <end position="143"/>
    </location>
</feature>
<dbReference type="RefSeq" id="WP_087005503.1">
    <property type="nucleotide sequence ID" value="NZ_FWFF01000005.1"/>
</dbReference>
<dbReference type="GO" id="GO:0000976">
    <property type="term" value="F:transcription cis-regulatory region binding"/>
    <property type="evidence" value="ECO:0007669"/>
    <property type="project" value="TreeGrafter"/>
</dbReference>
<dbReference type="InterPro" id="IPR001647">
    <property type="entry name" value="HTH_TetR"/>
</dbReference>
<evidence type="ECO:0000256" key="5">
    <source>
        <dbReference type="PROSITE-ProRule" id="PRU00335"/>
    </source>
</evidence>
<dbReference type="InterPro" id="IPR001387">
    <property type="entry name" value="Cro/C1-type_HTH"/>
</dbReference>
<dbReference type="PANTHER" id="PTHR30055">
    <property type="entry name" value="HTH-TYPE TRANSCRIPTIONAL REGULATOR RUTR"/>
    <property type="match status" value="1"/>
</dbReference>
<dbReference type="CDD" id="cd00093">
    <property type="entry name" value="HTH_XRE"/>
    <property type="match status" value="1"/>
</dbReference>